<proteinExistence type="predicted"/>
<reference evidence="3 4" key="1">
    <citation type="submission" date="2017-07" db="EMBL/GenBank/DDBJ databases">
        <title>Draft genome sequence of aerobic hyperthermophilic archaea, Pyrobaculum aerophilum YKB31 and YKB32.</title>
        <authorList>
            <person name="Mochizuki T."/>
            <person name="Berliner A.J."/>
            <person name="Yoshida-Takashima Y."/>
            <person name="Takaki Y."/>
            <person name="Nunoura T."/>
            <person name="Takai K."/>
        </authorList>
    </citation>
    <scope>NUCLEOTIDE SEQUENCE [LARGE SCALE GENOMIC DNA]</scope>
    <source>
        <strain evidence="1 4">YKB31</strain>
        <strain evidence="2 3">YKB32</strain>
    </source>
</reference>
<dbReference type="EMBL" id="NMUE01000018">
    <property type="protein sequence ID" value="RFA95850.1"/>
    <property type="molecule type" value="Genomic_DNA"/>
</dbReference>
<dbReference type="Proteomes" id="UP000256877">
    <property type="component" value="Unassembled WGS sequence"/>
</dbReference>
<sequence length="280" mass="30363">MAVVQIIDYSMGVNTLGETSSVISPMCKCPPPAPRLSSYLHLARALMEIYGVNVLGALIDQADLGLTEVDAVLLFVQIPLENSWAARLIPQGRGGEKCVAPFPDPVIAAISLMSTGVESVAVDLRFGYQKYAPIIVNYALLTGAEVQILTTRPADLPGEIIFHSSAPPFVREKYVKAVGDVSVTKGEVRLTPVPPSDDDCRAEPPDYTKALLRVVDVLGLDINLVEDLASQGVLSHGYVQDFASPWQIGYLVKWDLIRQAPGGWSATHKLLYLYGLYRGL</sequence>
<dbReference type="OrthoDB" id="27829at2157"/>
<accession>A0A371QYM3</accession>
<name>A0A371QYM3_9CREN</name>
<dbReference type="Proteomes" id="UP000257123">
    <property type="component" value="Unassembled WGS sequence"/>
</dbReference>
<comment type="caution">
    <text evidence="1">The sequence shown here is derived from an EMBL/GenBank/DDBJ whole genome shotgun (WGS) entry which is preliminary data.</text>
</comment>
<dbReference type="EMBL" id="NMUF01000002">
    <property type="protein sequence ID" value="RFB00244.1"/>
    <property type="molecule type" value="Genomic_DNA"/>
</dbReference>
<dbReference type="RefSeq" id="WP_116421177.1">
    <property type="nucleotide sequence ID" value="NZ_NMUE01000018.1"/>
</dbReference>
<dbReference type="AlphaFoldDB" id="A0A371QYM3"/>
<evidence type="ECO:0000313" key="4">
    <source>
        <dbReference type="Proteomes" id="UP000257123"/>
    </source>
</evidence>
<protein>
    <submittedName>
        <fullName evidence="1">Uncharacterized protein</fullName>
    </submittedName>
</protein>
<evidence type="ECO:0000313" key="3">
    <source>
        <dbReference type="Proteomes" id="UP000256877"/>
    </source>
</evidence>
<evidence type="ECO:0000313" key="1">
    <source>
        <dbReference type="EMBL" id="RFA95850.1"/>
    </source>
</evidence>
<organism evidence="1 4">
    <name type="scientific">Pyrobaculum aerophilum</name>
    <dbReference type="NCBI Taxonomy" id="13773"/>
    <lineage>
        <taxon>Archaea</taxon>
        <taxon>Thermoproteota</taxon>
        <taxon>Thermoprotei</taxon>
        <taxon>Thermoproteales</taxon>
        <taxon>Thermoproteaceae</taxon>
        <taxon>Pyrobaculum</taxon>
    </lineage>
</organism>
<evidence type="ECO:0000313" key="2">
    <source>
        <dbReference type="EMBL" id="RFB00244.1"/>
    </source>
</evidence>
<gene>
    <name evidence="1" type="ORF">CGL51_06820</name>
    <name evidence="2" type="ORF">CGL52_01265</name>
</gene>